<protein>
    <submittedName>
        <fullName evidence="4">L domain-like protein</fullName>
    </submittedName>
</protein>
<dbReference type="Pfam" id="PF13855">
    <property type="entry name" value="LRR_8"/>
    <property type="match status" value="1"/>
</dbReference>
<dbReference type="AlphaFoldDB" id="A0A9P5XET9"/>
<dbReference type="SMART" id="SM00369">
    <property type="entry name" value="LRR_TYP"/>
    <property type="match status" value="7"/>
</dbReference>
<dbReference type="EMBL" id="MU151113">
    <property type="protein sequence ID" value="KAF9450048.1"/>
    <property type="molecule type" value="Genomic_DNA"/>
</dbReference>
<dbReference type="SUPFAM" id="SSF52047">
    <property type="entry name" value="RNI-like"/>
    <property type="match status" value="2"/>
</dbReference>
<dbReference type="PANTHER" id="PTHR45617">
    <property type="entry name" value="LEUCINE RICH REPEAT FAMILY PROTEIN"/>
    <property type="match status" value="1"/>
</dbReference>
<dbReference type="PRINTS" id="PR00019">
    <property type="entry name" value="LEURICHRPT"/>
</dbReference>
<proteinExistence type="predicted"/>
<sequence>MSRIPQPSSSRTTANTNTSTTPATPTRPRVLNAITSTPTARVRTQSSTPRAGGSTPTAATPKPSAPTVRKTGSTLSLKTKVSTPKPSSPTKTRPPPNINVSNHAAPDKVPGTPSVSIREAIALKRAEAKKAQARSGGGGLDTMSMLEDELPPHAIPTQEEEDLLGRASLRETIEKARSTGSLNLATRSLMCLPSAVFEIHLNITPEPLKSVPEESPLPPVPETTTGKSSKKNPAWFEAQDLQVLKAWSNEIQEIQHEISLFGSLKVVDVSIVLELRDTPYSLNAQFHNNKLTSIPDSLADLSMLTNLDLSHNRLTVLPNIFFALPELTNLSLSHNALTTLPFNAYFASSGSRSRNNHNKSTGFFAPEIIRATSPLPKLLILDISHNKLTAESIDLILPKSLIKIDLSDNPLGSSQSLLKTLATLPRLKEVLIEKADIGDESFPSDFFPISLFPSLKVLDLTETRVTLDTVCTALKNMKQELNHDFTRDEPPEGITRIIVGKKVIKETWELELERRAQHRVNKSYDLGGDWDEPSRPTSVSPAPSTSSNVNSVRSTTSSRATRNIQEVVKEAWEIEAEAGLMTEGGRRRARAAAASAQDGDNQQRLGDGIGMGQPSALSRSPSISNLTLSSPQYYDAPTQTLILPPSQPPKPAGHNRTFSLATKMTATSVSRADIAVPVHSLPLNVIAVQSFAHSLRSLTLANRRADRSFALPSSAATDAQGFLPCLEELDLEGCNLSDTVHVLRADAPSPTVPPSSPPANARTTEPLLPLLATLFPGLRTLNLSYNGLTSAAVVQECLSTLILSSPVDSTREDGATKKGLRHLRLQGNRITDLDGFMAIAGMFKGNRDVPEWKLEELDLRDNEIGRLPPEIGLLPLDVFLVDGNT</sequence>
<feature type="compositionally biased region" description="Low complexity" evidence="3">
    <location>
        <begin position="7"/>
        <end position="28"/>
    </location>
</feature>
<evidence type="ECO:0000256" key="3">
    <source>
        <dbReference type="SAM" id="MobiDB-lite"/>
    </source>
</evidence>
<feature type="region of interest" description="Disordered" evidence="3">
    <location>
        <begin position="1"/>
        <end position="113"/>
    </location>
</feature>
<feature type="region of interest" description="Disordered" evidence="3">
    <location>
        <begin position="209"/>
        <end position="232"/>
    </location>
</feature>
<gene>
    <name evidence="4" type="ORF">P691DRAFT_758495</name>
</gene>
<dbReference type="InterPro" id="IPR003591">
    <property type="entry name" value="Leu-rich_rpt_typical-subtyp"/>
</dbReference>
<organism evidence="4 5">
    <name type="scientific">Macrolepiota fuliginosa MF-IS2</name>
    <dbReference type="NCBI Taxonomy" id="1400762"/>
    <lineage>
        <taxon>Eukaryota</taxon>
        <taxon>Fungi</taxon>
        <taxon>Dikarya</taxon>
        <taxon>Basidiomycota</taxon>
        <taxon>Agaricomycotina</taxon>
        <taxon>Agaricomycetes</taxon>
        <taxon>Agaricomycetidae</taxon>
        <taxon>Agaricales</taxon>
        <taxon>Agaricineae</taxon>
        <taxon>Agaricaceae</taxon>
        <taxon>Macrolepiota</taxon>
    </lineage>
</organism>
<feature type="region of interest" description="Disordered" evidence="3">
    <location>
        <begin position="588"/>
        <end position="630"/>
    </location>
</feature>
<dbReference type="Gene3D" id="3.80.10.10">
    <property type="entry name" value="Ribonuclease Inhibitor"/>
    <property type="match status" value="3"/>
</dbReference>
<keyword evidence="5" id="KW-1185">Reference proteome</keyword>
<dbReference type="InterPro" id="IPR032675">
    <property type="entry name" value="LRR_dom_sf"/>
</dbReference>
<reference evidence="4" key="1">
    <citation type="submission" date="2020-11" db="EMBL/GenBank/DDBJ databases">
        <authorList>
            <consortium name="DOE Joint Genome Institute"/>
            <person name="Ahrendt S."/>
            <person name="Riley R."/>
            <person name="Andreopoulos W."/>
            <person name="Labutti K."/>
            <person name="Pangilinan J."/>
            <person name="Ruiz-Duenas F.J."/>
            <person name="Barrasa J.M."/>
            <person name="Sanchez-Garcia M."/>
            <person name="Camarero S."/>
            <person name="Miyauchi S."/>
            <person name="Serrano A."/>
            <person name="Linde D."/>
            <person name="Babiker R."/>
            <person name="Drula E."/>
            <person name="Ayuso-Fernandez I."/>
            <person name="Pacheco R."/>
            <person name="Padilla G."/>
            <person name="Ferreira P."/>
            <person name="Barriuso J."/>
            <person name="Kellner H."/>
            <person name="Castanera R."/>
            <person name="Alfaro M."/>
            <person name="Ramirez L."/>
            <person name="Pisabarro A.G."/>
            <person name="Kuo A."/>
            <person name="Tritt A."/>
            <person name="Lipzen A."/>
            <person name="He G."/>
            <person name="Yan M."/>
            <person name="Ng V."/>
            <person name="Cullen D."/>
            <person name="Martin F."/>
            <person name="Rosso M.-N."/>
            <person name="Henrissat B."/>
            <person name="Hibbett D."/>
            <person name="Martinez A.T."/>
            <person name="Grigoriev I.V."/>
        </authorList>
    </citation>
    <scope>NUCLEOTIDE SEQUENCE</scope>
    <source>
        <strain evidence="4">MF-IS2</strain>
    </source>
</reference>
<evidence type="ECO:0000256" key="2">
    <source>
        <dbReference type="ARBA" id="ARBA00022737"/>
    </source>
</evidence>
<feature type="region of interest" description="Disordered" evidence="3">
    <location>
        <begin position="523"/>
        <end position="561"/>
    </location>
</feature>
<feature type="compositionally biased region" description="Polar residues" evidence="3">
    <location>
        <begin position="615"/>
        <end position="630"/>
    </location>
</feature>
<comment type="caution">
    <text evidence="4">The sequence shown here is derived from an EMBL/GenBank/DDBJ whole genome shotgun (WGS) entry which is preliminary data.</text>
</comment>
<keyword evidence="2" id="KW-0677">Repeat</keyword>
<evidence type="ECO:0000313" key="5">
    <source>
        <dbReference type="Proteomes" id="UP000807342"/>
    </source>
</evidence>
<dbReference type="Proteomes" id="UP000807342">
    <property type="component" value="Unassembled WGS sequence"/>
</dbReference>
<evidence type="ECO:0000313" key="4">
    <source>
        <dbReference type="EMBL" id="KAF9450048.1"/>
    </source>
</evidence>
<feature type="compositionally biased region" description="Polar residues" evidence="3">
    <location>
        <begin position="33"/>
        <end position="47"/>
    </location>
</feature>
<feature type="compositionally biased region" description="Low complexity" evidence="3">
    <location>
        <begin position="76"/>
        <end position="91"/>
    </location>
</feature>
<feature type="compositionally biased region" description="Low complexity" evidence="3">
    <location>
        <begin position="48"/>
        <end position="67"/>
    </location>
</feature>
<dbReference type="PROSITE" id="PS51450">
    <property type="entry name" value="LRR"/>
    <property type="match status" value="3"/>
</dbReference>
<accession>A0A9P5XET9</accession>
<evidence type="ECO:0000256" key="1">
    <source>
        <dbReference type="ARBA" id="ARBA00022614"/>
    </source>
</evidence>
<keyword evidence="1" id="KW-0433">Leucine-rich repeat</keyword>
<dbReference type="OrthoDB" id="1517790at2759"/>
<feature type="compositionally biased region" description="Low complexity" evidence="3">
    <location>
        <begin position="535"/>
        <end position="561"/>
    </location>
</feature>
<dbReference type="InterPro" id="IPR001611">
    <property type="entry name" value="Leu-rich_rpt"/>
</dbReference>
<name>A0A9P5XET9_9AGAR</name>
<dbReference type="Pfam" id="PF00560">
    <property type="entry name" value="LRR_1"/>
    <property type="match status" value="1"/>
</dbReference>
<dbReference type="Pfam" id="PF13516">
    <property type="entry name" value="LRR_6"/>
    <property type="match status" value="1"/>
</dbReference>